<protein>
    <submittedName>
        <fullName evidence="6">Adenosylhomocysteinase</fullName>
    </submittedName>
</protein>
<comment type="similarity">
    <text evidence="2">Belongs to the adenosylhomocysteinase family.</text>
</comment>
<dbReference type="Gene3D" id="3.40.50.1480">
    <property type="entry name" value="Adenosylhomocysteinase-like"/>
    <property type="match status" value="1"/>
</dbReference>
<dbReference type="InterPro" id="IPR036291">
    <property type="entry name" value="NAD(P)-bd_dom_sf"/>
</dbReference>
<evidence type="ECO:0000313" key="6">
    <source>
        <dbReference type="EMBL" id="EKC54132.1"/>
    </source>
</evidence>
<dbReference type="GO" id="GO:0006730">
    <property type="term" value="P:one-carbon metabolic process"/>
    <property type="evidence" value="ECO:0007669"/>
    <property type="project" value="UniProtKB-KW"/>
</dbReference>
<reference evidence="6" key="1">
    <citation type="journal article" date="2013" name="Environ. Microbiol.">
        <title>Microbiota from the distal guts of lean and obese adolescents exhibit partial functional redundancy besides clear differences in community structure.</title>
        <authorList>
            <person name="Ferrer M."/>
            <person name="Ruiz A."/>
            <person name="Lanza F."/>
            <person name="Haange S.B."/>
            <person name="Oberbach A."/>
            <person name="Till H."/>
            <person name="Bargiela R."/>
            <person name="Campoy C."/>
            <person name="Segura M.T."/>
            <person name="Richter M."/>
            <person name="von Bergen M."/>
            <person name="Seifert J."/>
            <person name="Suarez A."/>
        </authorList>
    </citation>
    <scope>NUCLEOTIDE SEQUENCE</scope>
</reference>
<dbReference type="SMART" id="SM00996">
    <property type="entry name" value="AdoHcyase"/>
    <property type="match status" value="1"/>
</dbReference>
<dbReference type="GO" id="GO:0005829">
    <property type="term" value="C:cytosol"/>
    <property type="evidence" value="ECO:0007669"/>
    <property type="project" value="TreeGrafter"/>
</dbReference>
<evidence type="ECO:0000256" key="2">
    <source>
        <dbReference type="ARBA" id="ARBA00007122"/>
    </source>
</evidence>
<dbReference type="PANTHER" id="PTHR23420">
    <property type="entry name" value="ADENOSYLHOMOCYSTEINASE"/>
    <property type="match status" value="1"/>
</dbReference>
<dbReference type="InterPro" id="IPR015878">
    <property type="entry name" value="Ado_hCys_hydrolase_NAD-bd"/>
</dbReference>
<keyword evidence="3" id="KW-0554">One-carbon metabolism</keyword>
<feature type="domain" description="S-adenosyl-L-homocysteine hydrolase NAD binding" evidence="5">
    <location>
        <begin position="1"/>
        <end position="142"/>
    </location>
</feature>
<gene>
    <name evidence="6" type="ORF">LEA_16006</name>
</gene>
<sequence>VAGKTAVVAGYGWCGKGVAMRAKALGAKVIVTEIDKIKAMEAVMDGFSVMPMVEAAKYGDFFITVTGCDNVITEKAFLNMKDGAIVCNAGHFNVEINIDDLERLATEKELKRDNIMGYKMPTGAWVNLLAEGRLVNLAAGDGHPAEIMDMSFALQALSARYAVENRDKLKDGVNVVPEEIDCRVAEMKLASWGITIDALTPEQEKYINSWNV</sequence>
<dbReference type="SMART" id="SM00997">
    <property type="entry name" value="AdoHcyase_NAD"/>
    <property type="match status" value="1"/>
</dbReference>
<organism evidence="6">
    <name type="scientific">human gut metagenome</name>
    <dbReference type="NCBI Taxonomy" id="408170"/>
    <lineage>
        <taxon>unclassified sequences</taxon>
        <taxon>metagenomes</taxon>
        <taxon>organismal metagenomes</taxon>
    </lineage>
</organism>
<dbReference type="InterPro" id="IPR000043">
    <property type="entry name" value="Adenosylhomocysteinase-like"/>
</dbReference>
<keyword evidence="4" id="KW-0520">NAD</keyword>
<dbReference type="SUPFAM" id="SSF52283">
    <property type="entry name" value="Formate/glycerate dehydrogenase catalytic domain-like"/>
    <property type="match status" value="1"/>
</dbReference>
<dbReference type="Pfam" id="PF00670">
    <property type="entry name" value="AdoHcyase_NAD"/>
    <property type="match status" value="1"/>
</dbReference>
<evidence type="ECO:0000259" key="5">
    <source>
        <dbReference type="SMART" id="SM00997"/>
    </source>
</evidence>
<dbReference type="SUPFAM" id="SSF51735">
    <property type="entry name" value="NAD(P)-binding Rossmann-fold domains"/>
    <property type="match status" value="1"/>
</dbReference>
<evidence type="ECO:0000256" key="3">
    <source>
        <dbReference type="ARBA" id="ARBA00022563"/>
    </source>
</evidence>
<dbReference type="GO" id="GO:0033353">
    <property type="term" value="P:S-adenosylmethionine cycle"/>
    <property type="evidence" value="ECO:0007669"/>
    <property type="project" value="TreeGrafter"/>
</dbReference>
<evidence type="ECO:0000256" key="1">
    <source>
        <dbReference type="ARBA" id="ARBA00001911"/>
    </source>
</evidence>
<dbReference type="PANTHER" id="PTHR23420:SF0">
    <property type="entry name" value="ADENOSYLHOMOCYSTEINASE"/>
    <property type="match status" value="1"/>
</dbReference>
<dbReference type="PROSITE" id="PS00739">
    <property type="entry name" value="ADOHCYASE_2"/>
    <property type="match status" value="1"/>
</dbReference>
<evidence type="ECO:0000256" key="4">
    <source>
        <dbReference type="ARBA" id="ARBA00023027"/>
    </source>
</evidence>
<comment type="caution">
    <text evidence="6">The sequence shown here is derived from an EMBL/GenBank/DDBJ whole genome shotgun (WGS) entry which is preliminary data.</text>
</comment>
<accession>K1S004</accession>
<dbReference type="Gene3D" id="3.40.50.720">
    <property type="entry name" value="NAD(P)-binding Rossmann-like Domain"/>
    <property type="match status" value="1"/>
</dbReference>
<feature type="non-terminal residue" evidence="6">
    <location>
        <position position="1"/>
    </location>
</feature>
<dbReference type="InterPro" id="IPR042172">
    <property type="entry name" value="Adenosylhomocyst_ase-like_sf"/>
</dbReference>
<dbReference type="InterPro" id="IPR020082">
    <property type="entry name" value="S-Ado-L-homoCys_hydrolase_CS"/>
</dbReference>
<dbReference type="EMBL" id="AJWY01010939">
    <property type="protein sequence ID" value="EKC54132.1"/>
    <property type="molecule type" value="Genomic_DNA"/>
</dbReference>
<name>K1S004_9ZZZZ</name>
<proteinExistence type="inferred from homology"/>
<comment type="cofactor">
    <cofactor evidence="1">
        <name>NAD(+)</name>
        <dbReference type="ChEBI" id="CHEBI:57540"/>
    </cofactor>
</comment>
<dbReference type="AlphaFoldDB" id="K1S004"/>
<dbReference type="GO" id="GO:0004013">
    <property type="term" value="F:adenosylhomocysteinase activity"/>
    <property type="evidence" value="ECO:0007669"/>
    <property type="project" value="TreeGrafter"/>
</dbReference>
<dbReference type="NCBIfam" id="NF004005">
    <property type="entry name" value="PRK05476.2-3"/>
    <property type="match status" value="1"/>
</dbReference>